<dbReference type="EMBL" id="CP003261">
    <property type="protein sequence ID" value="AGK95135.1"/>
    <property type="molecule type" value="Genomic_DNA"/>
</dbReference>
<gene>
    <name evidence="6" type="ORF">Clopa_0026</name>
</gene>
<organism evidence="6 7">
    <name type="scientific">Clostridium pasteurianum BC1</name>
    <dbReference type="NCBI Taxonomy" id="86416"/>
    <lineage>
        <taxon>Bacteria</taxon>
        <taxon>Bacillati</taxon>
        <taxon>Bacillota</taxon>
        <taxon>Clostridia</taxon>
        <taxon>Eubacteriales</taxon>
        <taxon>Clostridiaceae</taxon>
        <taxon>Clostridium</taxon>
    </lineage>
</organism>
<dbReference type="GO" id="GO:0003993">
    <property type="term" value="F:acid phosphatase activity"/>
    <property type="evidence" value="ECO:0007669"/>
    <property type="project" value="InterPro"/>
</dbReference>
<evidence type="ECO:0000313" key="7">
    <source>
        <dbReference type="Proteomes" id="UP000013523"/>
    </source>
</evidence>
<keyword evidence="1 3" id="KW-0732">Signal</keyword>
<keyword evidence="7" id="KW-1185">Reference proteome</keyword>
<feature type="chain" id="PRO_5004374498" evidence="3">
    <location>
        <begin position="28"/>
        <end position="716"/>
    </location>
</feature>
<dbReference type="SUPFAM" id="SSF56300">
    <property type="entry name" value="Metallo-dependent phosphatases"/>
    <property type="match status" value="1"/>
</dbReference>
<dbReference type="KEGG" id="cpas:Clopa_0026"/>
<dbReference type="Pfam" id="PF00149">
    <property type="entry name" value="Metallophos"/>
    <property type="match status" value="1"/>
</dbReference>
<evidence type="ECO:0000256" key="2">
    <source>
        <dbReference type="SAM" id="Phobius"/>
    </source>
</evidence>
<dbReference type="InterPro" id="IPR015914">
    <property type="entry name" value="PAPs_N"/>
</dbReference>
<name>R4K654_CLOPA</name>
<keyword evidence="2" id="KW-0812">Transmembrane</keyword>
<dbReference type="GO" id="GO:0046872">
    <property type="term" value="F:metal ion binding"/>
    <property type="evidence" value="ECO:0007669"/>
    <property type="project" value="InterPro"/>
</dbReference>
<dbReference type="OrthoDB" id="9809781at2"/>
<evidence type="ECO:0000256" key="1">
    <source>
        <dbReference type="ARBA" id="ARBA00022729"/>
    </source>
</evidence>
<evidence type="ECO:0000256" key="3">
    <source>
        <dbReference type="SAM" id="SignalP"/>
    </source>
</evidence>
<dbReference type="Proteomes" id="UP000013523">
    <property type="component" value="Chromosome"/>
</dbReference>
<feature type="transmembrane region" description="Helical" evidence="2">
    <location>
        <begin position="687"/>
        <end position="706"/>
    </location>
</feature>
<keyword evidence="2" id="KW-1133">Transmembrane helix</keyword>
<evidence type="ECO:0000259" key="4">
    <source>
        <dbReference type="Pfam" id="PF00149"/>
    </source>
</evidence>
<reference evidence="6 7" key="1">
    <citation type="submission" date="2012-01" db="EMBL/GenBank/DDBJ databases">
        <title>Complete sequence of chromosome of Clostridium pasteurianum BC1.</title>
        <authorList>
            <consortium name="US DOE Joint Genome Institute"/>
            <person name="Lucas S."/>
            <person name="Han J."/>
            <person name="Lapidus A."/>
            <person name="Cheng J.-F."/>
            <person name="Goodwin L."/>
            <person name="Pitluck S."/>
            <person name="Peters L."/>
            <person name="Mikhailova N."/>
            <person name="Teshima H."/>
            <person name="Detter J.C."/>
            <person name="Han C."/>
            <person name="Tapia R."/>
            <person name="Land M."/>
            <person name="Hauser L."/>
            <person name="Kyrpides N."/>
            <person name="Ivanova N."/>
            <person name="Pagani I."/>
            <person name="Dunn J."/>
            <person name="Taghavi S."/>
            <person name="Francis A."/>
            <person name="van der Lelie D."/>
            <person name="Woyke T."/>
        </authorList>
    </citation>
    <scope>NUCLEOTIDE SEQUENCE [LARGE SCALE GENOMIC DNA]</scope>
    <source>
        <strain evidence="6 7">BC1</strain>
    </source>
</reference>
<keyword evidence="6" id="KW-0378">Hydrolase</keyword>
<dbReference type="Gene3D" id="1.20.1270.90">
    <property type="entry name" value="AF1782-like"/>
    <property type="match status" value="2"/>
</dbReference>
<accession>R4K654</accession>
<dbReference type="Pfam" id="PF16656">
    <property type="entry name" value="Pur_ac_phosph_N"/>
    <property type="match status" value="1"/>
</dbReference>
<dbReference type="InterPro" id="IPR039331">
    <property type="entry name" value="PAPs-like"/>
</dbReference>
<dbReference type="PATRIC" id="fig|86416.3.peg.20"/>
<dbReference type="InterPro" id="IPR004843">
    <property type="entry name" value="Calcineurin-like_PHP"/>
</dbReference>
<sequence length="716" mass="77633">MLKRVKRIVVLLLTTTMLFTTSITAFAGVTDDWTEAKLTDAAKNGAWDKWVQTWETVKKDPIEISLTPGKNASELNFAWYSKVTEPNPKFKIGKKQDLSDAKELSVNTTAAVTGYNSNKATAVGLEENTTYYYSYQINGVWGQATPYKTQSTKSFSFLYVGDPQIGSSSSNTANGAATAQGQDAAVRNDSFNWNNTINSALKTHPNVSFMLSAGDQVQTSSPTSNEQDIEYAGYLSPDALKSLPVATTIGNHDSKSPNYSYHFNNPNASTLGATGAGGDYYYSYGNTLFITLNTNNTNVVEHDQLIKKAISENPNAKWRIVTIHQDIYGSGDSHSNEISVINLRYTLTPILEANKIDVVLTGHDHTYSRSLILKGGVNDQSKMIDQNTYNAQYANDVNGQPTTQAYKDYLNNINDSEAIQPVTEDVTFKNGNVVDPTGILYMTANSASGSKYYNLVQQKQSYIAARWQENIPTYSTIDIDEVSFTINTYRTDNGEKIDNTYSIIKSIDKSSLNELIAAGQEKVNAKDTYTTSTFNKLEKALTAAKVVSSKPSATSQEIADAYTNLKEGINGIEQKGDNSKLKTSIGDANALLNSAVVGTGKGQYPSEAKDKFSAAIAAANTVLGSDDANQSAVDAAVDTLESSVESFKAAVIKQDPVVTNNNQNATNAQSSNSNNTKLEGVKTGDNFNVYPIVAVAGVAVAGLVYVNRKKLYKLAK</sequence>
<dbReference type="InterPro" id="IPR029052">
    <property type="entry name" value="Metallo-depent_PP-like"/>
</dbReference>
<protein>
    <submittedName>
        <fullName evidence="6">Putative phosphohydrolase</fullName>
    </submittedName>
</protein>
<dbReference type="PANTHER" id="PTHR22953:SF153">
    <property type="entry name" value="PURPLE ACID PHOSPHATASE"/>
    <property type="match status" value="1"/>
</dbReference>
<evidence type="ECO:0000313" key="6">
    <source>
        <dbReference type="EMBL" id="AGK95135.1"/>
    </source>
</evidence>
<dbReference type="Gene3D" id="3.60.21.10">
    <property type="match status" value="1"/>
</dbReference>
<evidence type="ECO:0000259" key="5">
    <source>
        <dbReference type="Pfam" id="PF16656"/>
    </source>
</evidence>
<feature type="domain" description="Calcineurin-like phosphoesterase" evidence="4">
    <location>
        <begin position="194"/>
        <end position="367"/>
    </location>
</feature>
<dbReference type="AlphaFoldDB" id="R4K654"/>
<feature type="signal peptide" evidence="3">
    <location>
        <begin position="1"/>
        <end position="27"/>
    </location>
</feature>
<dbReference type="HOGENOM" id="CLU_019508_0_0_9"/>
<dbReference type="PANTHER" id="PTHR22953">
    <property type="entry name" value="ACID PHOSPHATASE RELATED"/>
    <property type="match status" value="1"/>
</dbReference>
<feature type="domain" description="Purple acid phosphatase N-terminal" evidence="5">
    <location>
        <begin position="62"/>
        <end position="145"/>
    </location>
</feature>
<keyword evidence="2" id="KW-0472">Membrane</keyword>
<dbReference type="RefSeq" id="WP_015613462.1">
    <property type="nucleotide sequence ID" value="NC_021182.1"/>
</dbReference>
<dbReference type="STRING" id="86416.Clopa_0026"/>
<proteinExistence type="predicted"/>
<dbReference type="eggNOG" id="COG1409">
    <property type="taxonomic scope" value="Bacteria"/>
</dbReference>